<dbReference type="EMBL" id="BSUZ01000001">
    <property type="protein sequence ID" value="GMA85469.1"/>
    <property type="molecule type" value="Genomic_DNA"/>
</dbReference>
<feature type="region of interest" description="Disordered" evidence="1">
    <location>
        <begin position="42"/>
        <end position="61"/>
    </location>
</feature>
<dbReference type="Proteomes" id="UP001157017">
    <property type="component" value="Unassembled WGS sequence"/>
</dbReference>
<proteinExistence type="predicted"/>
<evidence type="ECO:0000256" key="1">
    <source>
        <dbReference type="SAM" id="MobiDB-lite"/>
    </source>
</evidence>
<evidence type="ECO:0000256" key="2">
    <source>
        <dbReference type="SAM" id="Phobius"/>
    </source>
</evidence>
<keyword evidence="2" id="KW-0812">Transmembrane</keyword>
<organism evidence="3 4">
    <name type="scientific">Angustibacter aerolatus</name>
    <dbReference type="NCBI Taxonomy" id="1162965"/>
    <lineage>
        <taxon>Bacteria</taxon>
        <taxon>Bacillati</taxon>
        <taxon>Actinomycetota</taxon>
        <taxon>Actinomycetes</taxon>
        <taxon>Kineosporiales</taxon>
        <taxon>Kineosporiaceae</taxon>
    </lineage>
</organism>
<accession>A0ABQ6JCF1</accession>
<gene>
    <name evidence="3" type="ORF">GCM10025868_07190</name>
</gene>
<name>A0ABQ6JCF1_9ACTN</name>
<evidence type="ECO:0000313" key="4">
    <source>
        <dbReference type="Proteomes" id="UP001157017"/>
    </source>
</evidence>
<keyword evidence="2" id="KW-1133">Transmembrane helix</keyword>
<reference evidence="4" key="1">
    <citation type="journal article" date="2019" name="Int. J. Syst. Evol. Microbiol.">
        <title>The Global Catalogue of Microorganisms (GCM) 10K type strain sequencing project: providing services to taxonomists for standard genome sequencing and annotation.</title>
        <authorList>
            <consortium name="The Broad Institute Genomics Platform"/>
            <consortium name="The Broad Institute Genome Sequencing Center for Infectious Disease"/>
            <person name="Wu L."/>
            <person name="Ma J."/>
        </authorList>
    </citation>
    <scope>NUCLEOTIDE SEQUENCE [LARGE SCALE GENOMIC DNA]</scope>
    <source>
        <strain evidence="4">NBRC 108730</strain>
    </source>
</reference>
<keyword evidence="2" id="KW-0472">Membrane</keyword>
<protein>
    <recommendedName>
        <fullName evidence="5">Amino acid ABC transporter permease</fullName>
    </recommendedName>
</protein>
<keyword evidence="4" id="KW-1185">Reference proteome</keyword>
<sequence length="61" mass="6576">MAKQIGGRIDFDFPYVVTYLVVAVLYIATCVALSRLARRLEGRARRSPAVRTPAAQGAAPA</sequence>
<evidence type="ECO:0000313" key="3">
    <source>
        <dbReference type="EMBL" id="GMA85469.1"/>
    </source>
</evidence>
<evidence type="ECO:0008006" key="5">
    <source>
        <dbReference type="Google" id="ProtNLM"/>
    </source>
</evidence>
<comment type="caution">
    <text evidence="3">The sequence shown here is derived from an EMBL/GenBank/DDBJ whole genome shotgun (WGS) entry which is preliminary data.</text>
</comment>
<feature type="transmembrane region" description="Helical" evidence="2">
    <location>
        <begin position="16"/>
        <end position="37"/>
    </location>
</feature>